<dbReference type="Gene3D" id="3.40.50.720">
    <property type="entry name" value="NAD(P)-binding Rossmann-like Domain"/>
    <property type="match status" value="1"/>
</dbReference>
<evidence type="ECO:0000256" key="1">
    <source>
        <dbReference type="ARBA" id="ARBA00004173"/>
    </source>
</evidence>
<evidence type="ECO:0000256" key="4">
    <source>
        <dbReference type="ARBA" id="ARBA00038261"/>
    </source>
</evidence>
<dbReference type="CDD" id="cd05356">
    <property type="entry name" value="17beta-HSD1_like_SDR_c"/>
    <property type="match status" value="1"/>
</dbReference>
<dbReference type="GO" id="GO:0005739">
    <property type="term" value="C:mitochondrion"/>
    <property type="evidence" value="ECO:0007669"/>
    <property type="project" value="UniProtKB-SubCell"/>
</dbReference>
<proteinExistence type="inferred from homology"/>
<comment type="subcellular location">
    <subcellularLocation>
        <location evidence="1">Mitochondrion</location>
    </subcellularLocation>
</comment>
<sequence length="321" mass="35461">MAAVDSFHLLYREIARSCNCYVETLALVGALYTASKAVVVARNCYQLLRLHFIPRLARNRDLVGTYGEWAVIYGSSDTLTISYAEELARHGVNIILISPDIRGLTSTGKGLSEVYGVEAILVEADFCHGQSVCKPIQDAIRDKDVGFVVNSLDASLNLRQGFTDLSEGRLWESLNRSITAASLVTRLALPGMVERRRGAVVNISSWACNQPVPNKAALSASTAYLDHFSRALHHEFGHRGIFVQSLLPCRVASQVPDEGRWAMANSWLVPPAQVYAQHAVSTLGVSHRTTGYWPHSLQLELVQWMPAWMWMFGSRMLGSTA</sequence>
<keyword evidence="6" id="KW-1185">Reference proteome</keyword>
<evidence type="ECO:0000256" key="2">
    <source>
        <dbReference type="ARBA" id="ARBA00022857"/>
    </source>
</evidence>
<dbReference type="PANTHER" id="PTHR44889">
    <property type="entry name" value="INACTIVE HYDROXYSTEROID DEHYDROGENASE-LIKE PROTEIN 1"/>
    <property type="match status" value="1"/>
</dbReference>
<evidence type="ECO:0008006" key="7">
    <source>
        <dbReference type="Google" id="ProtNLM"/>
    </source>
</evidence>
<dbReference type="AlphaFoldDB" id="A0ABD1J408"/>
<dbReference type="PANTHER" id="PTHR44889:SF1">
    <property type="entry name" value="INACTIVE HYDROXYSTEROID DEHYDROGENASE-LIKE PROTEIN 1"/>
    <property type="match status" value="1"/>
</dbReference>
<dbReference type="InterPro" id="IPR002347">
    <property type="entry name" value="SDR_fam"/>
</dbReference>
<comment type="caution">
    <text evidence="5">The sequence shown here is derived from an EMBL/GenBank/DDBJ whole genome shotgun (WGS) entry which is preliminary data.</text>
</comment>
<organism evidence="5 6">
    <name type="scientific">Coilia grayii</name>
    <name type="common">Gray's grenadier anchovy</name>
    <dbReference type="NCBI Taxonomy" id="363190"/>
    <lineage>
        <taxon>Eukaryota</taxon>
        <taxon>Metazoa</taxon>
        <taxon>Chordata</taxon>
        <taxon>Craniata</taxon>
        <taxon>Vertebrata</taxon>
        <taxon>Euteleostomi</taxon>
        <taxon>Actinopterygii</taxon>
        <taxon>Neopterygii</taxon>
        <taxon>Teleostei</taxon>
        <taxon>Clupei</taxon>
        <taxon>Clupeiformes</taxon>
        <taxon>Clupeoidei</taxon>
        <taxon>Engraulidae</taxon>
        <taxon>Coilinae</taxon>
        <taxon>Coilia</taxon>
    </lineage>
</organism>
<dbReference type="InterPro" id="IPR036291">
    <property type="entry name" value="NAD(P)-bd_dom_sf"/>
</dbReference>
<dbReference type="PIRSF" id="PIRSF000126">
    <property type="entry name" value="11-beta-HSD1"/>
    <property type="match status" value="1"/>
</dbReference>
<evidence type="ECO:0000313" key="6">
    <source>
        <dbReference type="Proteomes" id="UP001591681"/>
    </source>
</evidence>
<keyword evidence="3" id="KW-0496">Mitochondrion</keyword>
<evidence type="ECO:0000256" key="3">
    <source>
        <dbReference type="ARBA" id="ARBA00023128"/>
    </source>
</evidence>
<comment type="similarity">
    <text evidence="4">Belongs to the short-chain dehydrogenases/reductases (SDR) family. 17-beta-HSD 3 subfamily.</text>
</comment>
<dbReference type="InterPro" id="IPR052149">
    <property type="entry name" value="17-beta-HSD3-like"/>
</dbReference>
<protein>
    <recommendedName>
        <fullName evidence="7">Inactive hydroxysteroid dehydrogenase-like protein 1</fullName>
    </recommendedName>
</protein>
<reference evidence="5 6" key="1">
    <citation type="submission" date="2024-09" db="EMBL/GenBank/DDBJ databases">
        <title>A chromosome-level genome assembly of Gray's grenadier anchovy, Coilia grayii.</title>
        <authorList>
            <person name="Fu Z."/>
        </authorList>
    </citation>
    <scope>NUCLEOTIDE SEQUENCE [LARGE SCALE GENOMIC DNA]</scope>
    <source>
        <strain evidence="5">G4</strain>
        <tissue evidence="5">Muscle</tissue>
    </source>
</reference>
<dbReference type="Pfam" id="PF00106">
    <property type="entry name" value="adh_short"/>
    <property type="match status" value="1"/>
</dbReference>
<name>A0ABD1J408_9TELE</name>
<dbReference type="EMBL" id="JBHFQA010000019">
    <property type="protein sequence ID" value="KAL2081913.1"/>
    <property type="molecule type" value="Genomic_DNA"/>
</dbReference>
<dbReference type="Proteomes" id="UP001591681">
    <property type="component" value="Unassembled WGS sequence"/>
</dbReference>
<accession>A0ABD1J408</accession>
<dbReference type="SUPFAM" id="SSF51735">
    <property type="entry name" value="NAD(P)-binding Rossmann-fold domains"/>
    <property type="match status" value="1"/>
</dbReference>
<keyword evidence="2" id="KW-0521">NADP</keyword>
<evidence type="ECO:0000313" key="5">
    <source>
        <dbReference type="EMBL" id="KAL2081913.1"/>
    </source>
</evidence>
<gene>
    <name evidence="5" type="ORF">ACEWY4_021731</name>
</gene>